<dbReference type="EMBL" id="VMNF01000015">
    <property type="protein sequence ID" value="TXB95499.1"/>
    <property type="molecule type" value="Genomic_DNA"/>
</dbReference>
<sequence>MDQSTNKTLEPIKGDDKFVEHAPDVYPGLSPEDAEFMRGYEGKTGKKVVKKIDFRLLPIMAVLYLLAHIDRGNIGNAKIEGMDKDLDLVGNQYNIASTIFFVPYIIFGKFSQENWGTCADKLWSAELPRPRCVPSNSRSIRGGQAGFFPGAVFIDSSWYPRYELQQRRAIFYTASAFSGAISGLLAFGIACLDGARGTAGWRWIFLIEGAVTVAAGLVMPLLIIDTPERVKWLSDDEKRYVDLRLRLSGARSNTEEGDKFSWKLLFKTMVDWKVLLGIILAWANSVPNAAFKFTMPQIIKQLGFSTAQSQL</sequence>
<evidence type="ECO:0000256" key="4">
    <source>
        <dbReference type="ARBA" id="ARBA00022989"/>
    </source>
</evidence>
<feature type="transmembrane region" description="Helical" evidence="7">
    <location>
        <begin position="169"/>
        <end position="189"/>
    </location>
</feature>
<evidence type="ECO:0000256" key="6">
    <source>
        <dbReference type="ARBA" id="ARBA00023180"/>
    </source>
</evidence>
<feature type="transmembrane region" description="Helical" evidence="7">
    <location>
        <begin position="201"/>
        <end position="224"/>
    </location>
</feature>
<dbReference type="Gene3D" id="1.20.1250.20">
    <property type="entry name" value="MFS general substrate transporter like domains"/>
    <property type="match status" value="2"/>
</dbReference>
<keyword evidence="2" id="KW-0813">Transport</keyword>
<feature type="transmembrane region" description="Helical" evidence="7">
    <location>
        <begin position="89"/>
        <end position="107"/>
    </location>
</feature>
<evidence type="ECO:0000313" key="8">
    <source>
        <dbReference type="EMBL" id="TXB95499.1"/>
    </source>
</evidence>
<dbReference type="Pfam" id="PF07690">
    <property type="entry name" value="MFS_1"/>
    <property type="match status" value="1"/>
</dbReference>
<evidence type="ECO:0000256" key="5">
    <source>
        <dbReference type="ARBA" id="ARBA00023136"/>
    </source>
</evidence>
<feature type="transmembrane region" description="Helical" evidence="7">
    <location>
        <begin position="52"/>
        <end position="69"/>
    </location>
</feature>
<reference evidence="8 9" key="1">
    <citation type="submission" date="2019-07" db="EMBL/GenBank/DDBJ databases">
        <title>The First High-Quality Draft Genome Sequence of the Causal Agent of the Current Panama Disease Epidemic.</title>
        <authorList>
            <person name="Warmington R.J."/>
            <person name="Kay W."/>
            <person name="Jeffries A."/>
            <person name="Bebber D."/>
            <person name="Moore K."/>
            <person name="Studholme D.J."/>
        </authorList>
    </citation>
    <scope>NUCLEOTIDE SEQUENCE [LARGE SCALE GENOMIC DNA]</scope>
    <source>
        <strain evidence="8 9">TR4</strain>
    </source>
</reference>
<dbReference type="InterPro" id="IPR036259">
    <property type="entry name" value="MFS_trans_sf"/>
</dbReference>
<keyword evidence="4 7" id="KW-1133">Transmembrane helix</keyword>
<accession>A0A5C6SAS4</accession>
<evidence type="ECO:0000256" key="3">
    <source>
        <dbReference type="ARBA" id="ARBA00022692"/>
    </source>
</evidence>
<comment type="caution">
    <text evidence="8">The sequence shown here is derived from an EMBL/GenBank/DDBJ whole genome shotgun (WGS) entry which is preliminary data.</text>
</comment>
<evidence type="ECO:0000256" key="7">
    <source>
        <dbReference type="SAM" id="Phobius"/>
    </source>
</evidence>
<dbReference type="AlphaFoldDB" id="A0A5C6SAS4"/>
<keyword evidence="5 7" id="KW-0472">Membrane</keyword>
<dbReference type="GO" id="GO:0016020">
    <property type="term" value="C:membrane"/>
    <property type="evidence" value="ECO:0007669"/>
    <property type="project" value="UniProtKB-SubCell"/>
</dbReference>
<dbReference type="PANTHER" id="PTHR43791">
    <property type="entry name" value="PERMEASE-RELATED"/>
    <property type="match status" value="1"/>
</dbReference>
<gene>
    <name evidence="8" type="ORF">FocTR4_00016146</name>
</gene>
<dbReference type="PANTHER" id="PTHR43791:SF54">
    <property type="entry name" value="MAJOR FACILITATOR SUPERFAMILY (MFS) PROFILE DOMAIN-CONTAINING PROTEIN-RELATED"/>
    <property type="match status" value="1"/>
</dbReference>
<keyword evidence="3 7" id="KW-0812">Transmembrane</keyword>
<organism evidence="8 9">
    <name type="scientific">Fusarium oxysporum f. sp. cubense</name>
    <dbReference type="NCBI Taxonomy" id="61366"/>
    <lineage>
        <taxon>Eukaryota</taxon>
        <taxon>Fungi</taxon>
        <taxon>Dikarya</taxon>
        <taxon>Ascomycota</taxon>
        <taxon>Pezizomycotina</taxon>
        <taxon>Sordariomycetes</taxon>
        <taxon>Hypocreomycetidae</taxon>
        <taxon>Hypocreales</taxon>
        <taxon>Nectriaceae</taxon>
        <taxon>Fusarium</taxon>
        <taxon>Fusarium oxysporum species complex</taxon>
    </lineage>
</organism>
<evidence type="ECO:0008006" key="10">
    <source>
        <dbReference type="Google" id="ProtNLM"/>
    </source>
</evidence>
<dbReference type="GO" id="GO:0022857">
    <property type="term" value="F:transmembrane transporter activity"/>
    <property type="evidence" value="ECO:0007669"/>
    <property type="project" value="InterPro"/>
</dbReference>
<name>A0A5C6SAS4_FUSOC</name>
<protein>
    <recommendedName>
        <fullName evidence="10">Major facilitator superfamily (MFS) profile domain-containing protein</fullName>
    </recommendedName>
</protein>
<dbReference type="Proteomes" id="UP000321331">
    <property type="component" value="Unassembled WGS sequence"/>
</dbReference>
<evidence type="ECO:0000256" key="2">
    <source>
        <dbReference type="ARBA" id="ARBA00022448"/>
    </source>
</evidence>
<dbReference type="SUPFAM" id="SSF103473">
    <property type="entry name" value="MFS general substrate transporter"/>
    <property type="match status" value="2"/>
</dbReference>
<comment type="subcellular location">
    <subcellularLocation>
        <location evidence="1">Membrane</location>
        <topology evidence="1">Multi-pass membrane protein</topology>
    </subcellularLocation>
</comment>
<dbReference type="InterPro" id="IPR011701">
    <property type="entry name" value="MFS"/>
</dbReference>
<proteinExistence type="predicted"/>
<evidence type="ECO:0000256" key="1">
    <source>
        <dbReference type="ARBA" id="ARBA00004141"/>
    </source>
</evidence>
<evidence type="ECO:0000313" key="9">
    <source>
        <dbReference type="Proteomes" id="UP000321331"/>
    </source>
</evidence>
<keyword evidence="6" id="KW-0325">Glycoprotein</keyword>